<protein>
    <submittedName>
        <fullName evidence="5">AraC family transcriptional regulator</fullName>
    </submittedName>
</protein>
<dbReference type="PANTHER" id="PTHR43130:SF3">
    <property type="entry name" value="HTH-TYPE TRANSCRIPTIONAL REGULATOR RV1931C"/>
    <property type="match status" value="1"/>
</dbReference>
<evidence type="ECO:0000313" key="5">
    <source>
        <dbReference type="EMBL" id="GHH84165.1"/>
    </source>
</evidence>
<keyword evidence="2" id="KW-0238">DNA-binding</keyword>
<dbReference type="InterPro" id="IPR018060">
    <property type="entry name" value="HTH_AraC"/>
</dbReference>
<dbReference type="GO" id="GO:0003700">
    <property type="term" value="F:DNA-binding transcription factor activity"/>
    <property type="evidence" value="ECO:0007669"/>
    <property type="project" value="InterPro"/>
</dbReference>
<dbReference type="InterPro" id="IPR009057">
    <property type="entry name" value="Homeodomain-like_sf"/>
</dbReference>
<reference evidence="5" key="1">
    <citation type="journal article" date="2014" name="Int. J. Syst. Evol. Microbiol.">
        <title>Complete genome sequence of Corynebacterium casei LMG S-19264T (=DSM 44701T), isolated from a smear-ripened cheese.</title>
        <authorList>
            <consortium name="US DOE Joint Genome Institute (JGI-PGF)"/>
            <person name="Walter F."/>
            <person name="Albersmeier A."/>
            <person name="Kalinowski J."/>
            <person name="Ruckert C."/>
        </authorList>
    </citation>
    <scope>NUCLEOTIDE SEQUENCE</scope>
    <source>
        <strain evidence="5">JCM 4646</strain>
    </source>
</reference>
<dbReference type="GO" id="GO:0043565">
    <property type="term" value="F:sequence-specific DNA binding"/>
    <property type="evidence" value="ECO:0007669"/>
    <property type="project" value="InterPro"/>
</dbReference>
<dbReference type="RefSeq" id="WP_190215210.1">
    <property type="nucleotide sequence ID" value="NZ_BNBO01000071.1"/>
</dbReference>
<evidence type="ECO:0000259" key="4">
    <source>
        <dbReference type="PROSITE" id="PS01124"/>
    </source>
</evidence>
<comment type="caution">
    <text evidence="5">The sequence shown here is derived from an EMBL/GenBank/DDBJ whole genome shotgun (WGS) entry which is preliminary data.</text>
</comment>
<dbReference type="Pfam" id="PF01965">
    <property type="entry name" value="DJ-1_PfpI"/>
    <property type="match status" value="1"/>
</dbReference>
<dbReference type="GeneID" id="95357535"/>
<name>A0A919GHP6_9ACTN</name>
<feature type="domain" description="HTH araC/xylS-type" evidence="4">
    <location>
        <begin position="225"/>
        <end position="323"/>
    </location>
</feature>
<evidence type="ECO:0000256" key="2">
    <source>
        <dbReference type="ARBA" id="ARBA00023125"/>
    </source>
</evidence>
<dbReference type="EMBL" id="BNBO01000071">
    <property type="protein sequence ID" value="GHH84165.1"/>
    <property type="molecule type" value="Genomic_DNA"/>
</dbReference>
<dbReference type="Proteomes" id="UP000617734">
    <property type="component" value="Unassembled WGS sequence"/>
</dbReference>
<dbReference type="AlphaFoldDB" id="A0A919GHP6"/>
<dbReference type="SUPFAM" id="SSF52317">
    <property type="entry name" value="Class I glutamine amidotransferase-like"/>
    <property type="match status" value="1"/>
</dbReference>
<gene>
    <name evidence="5" type="ORF">GCM10018781_72910</name>
</gene>
<dbReference type="InterPro" id="IPR002818">
    <property type="entry name" value="DJ-1/PfpI"/>
</dbReference>
<evidence type="ECO:0000256" key="1">
    <source>
        <dbReference type="ARBA" id="ARBA00023015"/>
    </source>
</evidence>
<dbReference type="InterPro" id="IPR029062">
    <property type="entry name" value="Class_I_gatase-like"/>
</dbReference>
<dbReference type="PROSITE" id="PS01124">
    <property type="entry name" value="HTH_ARAC_FAMILY_2"/>
    <property type="match status" value="1"/>
</dbReference>
<dbReference type="Gene3D" id="3.40.50.880">
    <property type="match status" value="1"/>
</dbReference>
<keyword evidence="6" id="KW-1185">Reference proteome</keyword>
<dbReference type="CDD" id="cd03137">
    <property type="entry name" value="GATase1_AraC_1"/>
    <property type="match status" value="1"/>
</dbReference>
<dbReference type="InterPro" id="IPR018062">
    <property type="entry name" value="HTH_AraC-typ_CS"/>
</dbReference>
<dbReference type="SUPFAM" id="SSF46689">
    <property type="entry name" value="Homeodomain-like"/>
    <property type="match status" value="2"/>
</dbReference>
<dbReference type="PROSITE" id="PS00041">
    <property type="entry name" value="HTH_ARAC_FAMILY_1"/>
    <property type="match status" value="1"/>
</dbReference>
<dbReference type="Pfam" id="PF12833">
    <property type="entry name" value="HTH_18"/>
    <property type="match status" value="1"/>
</dbReference>
<keyword evidence="3" id="KW-0804">Transcription</keyword>
<sequence>MADPRTVLVAAFPGVELLDVTGPAEVFSIASRLIAPGGRGYRVRVAAPRPGELTTSSGVRLVADLALAEVPAGIDTLLVAGAMEMTAGRVEAVVDPEVTAWLRAAAPGARRVAGLCAGAHILAAAGLLDGLPATTHWLTAERLAAAHPLVAVDPDPIFLRAGRVWTCAGVTAVLDLALAMVAEDHGQELALNTARAMVMYVKRAGGQSQFSVPLSLQDSADDRIEDLLRWIDEHLAEDLPVPVLADHLHVSVRHFSRLFRRRTGRTPADYLEAVRLEAARRLLEESERSLPGVAAGTGLGSVETLHRVFRKRLGTTPAEYRRRFRSPDAPAHQPAV</sequence>
<proteinExistence type="predicted"/>
<reference evidence="5" key="2">
    <citation type="submission" date="2020-09" db="EMBL/GenBank/DDBJ databases">
        <authorList>
            <person name="Sun Q."/>
            <person name="Ohkuma M."/>
        </authorList>
    </citation>
    <scope>NUCLEOTIDE SEQUENCE</scope>
    <source>
        <strain evidence="5">JCM 4646</strain>
    </source>
</reference>
<accession>A0A919GHP6</accession>
<dbReference type="InterPro" id="IPR052158">
    <property type="entry name" value="INH-QAR"/>
</dbReference>
<dbReference type="PANTHER" id="PTHR43130">
    <property type="entry name" value="ARAC-FAMILY TRANSCRIPTIONAL REGULATOR"/>
    <property type="match status" value="1"/>
</dbReference>
<dbReference type="SMART" id="SM00342">
    <property type="entry name" value="HTH_ARAC"/>
    <property type="match status" value="1"/>
</dbReference>
<organism evidence="5 6">
    <name type="scientific">Kitasatospora indigofera</name>
    <dbReference type="NCBI Taxonomy" id="67307"/>
    <lineage>
        <taxon>Bacteria</taxon>
        <taxon>Bacillati</taxon>
        <taxon>Actinomycetota</taxon>
        <taxon>Actinomycetes</taxon>
        <taxon>Kitasatosporales</taxon>
        <taxon>Streptomycetaceae</taxon>
        <taxon>Kitasatospora</taxon>
    </lineage>
</organism>
<dbReference type="Gene3D" id="1.10.10.60">
    <property type="entry name" value="Homeodomain-like"/>
    <property type="match status" value="1"/>
</dbReference>
<keyword evidence="1" id="KW-0805">Transcription regulation</keyword>
<evidence type="ECO:0000256" key="3">
    <source>
        <dbReference type="ARBA" id="ARBA00023163"/>
    </source>
</evidence>
<evidence type="ECO:0000313" key="6">
    <source>
        <dbReference type="Proteomes" id="UP000617734"/>
    </source>
</evidence>